<gene>
    <name evidence="2" type="ORF">CPLU01_10891</name>
</gene>
<proteinExistence type="predicted"/>
<dbReference type="EMBL" id="WIGO01000194">
    <property type="protein sequence ID" value="KAF6824381.1"/>
    <property type="molecule type" value="Genomic_DNA"/>
</dbReference>
<dbReference type="Proteomes" id="UP000654918">
    <property type="component" value="Unassembled WGS sequence"/>
</dbReference>
<reference evidence="2" key="1">
    <citation type="journal article" date="2020" name="Phytopathology">
        <title>Genome Sequence Resources of Colletotrichum truncatum, C. plurivorum, C. musicola, and C. sojae: Four Species Pathogenic to Soybean (Glycine max).</title>
        <authorList>
            <person name="Rogerio F."/>
            <person name="Boufleur T.R."/>
            <person name="Ciampi-Guillardi M."/>
            <person name="Sukno S.A."/>
            <person name="Thon M.R."/>
            <person name="Massola Junior N.S."/>
            <person name="Baroncelli R."/>
        </authorList>
    </citation>
    <scope>NUCLEOTIDE SEQUENCE</scope>
    <source>
        <strain evidence="2">LFN00145</strain>
    </source>
</reference>
<feature type="compositionally biased region" description="Basic and acidic residues" evidence="1">
    <location>
        <begin position="48"/>
        <end position="57"/>
    </location>
</feature>
<keyword evidence="3" id="KW-1185">Reference proteome</keyword>
<dbReference type="AlphaFoldDB" id="A0A8H6K501"/>
<accession>A0A8H6K501</accession>
<sequence>MPFPGAAAYLVGQRPNFDRECESRLLSSEPSVANLTPTKQPEAGQDARGTEDLESAKTEQNTEWAGHGGVICLVPDSGILKALYNYKRSL</sequence>
<evidence type="ECO:0000313" key="2">
    <source>
        <dbReference type="EMBL" id="KAF6824381.1"/>
    </source>
</evidence>
<organism evidence="2 3">
    <name type="scientific">Colletotrichum plurivorum</name>
    <dbReference type="NCBI Taxonomy" id="2175906"/>
    <lineage>
        <taxon>Eukaryota</taxon>
        <taxon>Fungi</taxon>
        <taxon>Dikarya</taxon>
        <taxon>Ascomycota</taxon>
        <taxon>Pezizomycotina</taxon>
        <taxon>Sordariomycetes</taxon>
        <taxon>Hypocreomycetidae</taxon>
        <taxon>Glomerellales</taxon>
        <taxon>Glomerellaceae</taxon>
        <taxon>Colletotrichum</taxon>
        <taxon>Colletotrichum orchidearum species complex</taxon>
    </lineage>
</organism>
<feature type="compositionally biased region" description="Polar residues" evidence="1">
    <location>
        <begin position="25"/>
        <end position="39"/>
    </location>
</feature>
<evidence type="ECO:0000313" key="3">
    <source>
        <dbReference type="Proteomes" id="UP000654918"/>
    </source>
</evidence>
<name>A0A8H6K501_9PEZI</name>
<comment type="caution">
    <text evidence="2">The sequence shown here is derived from an EMBL/GenBank/DDBJ whole genome shotgun (WGS) entry which is preliminary data.</text>
</comment>
<protein>
    <submittedName>
        <fullName evidence="2">Uncharacterized protein</fullName>
    </submittedName>
</protein>
<evidence type="ECO:0000256" key="1">
    <source>
        <dbReference type="SAM" id="MobiDB-lite"/>
    </source>
</evidence>
<feature type="region of interest" description="Disordered" evidence="1">
    <location>
        <begin position="21"/>
        <end position="62"/>
    </location>
</feature>